<comment type="caution">
    <text evidence="2">The sequence shown here is derived from an EMBL/GenBank/DDBJ whole genome shotgun (WGS) entry which is preliminary data.</text>
</comment>
<dbReference type="Proteomes" id="UP001273505">
    <property type="component" value="Unassembled WGS sequence"/>
</dbReference>
<reference evidence="2 3" key="1">
    <citation type="submission" date="2023-11" db="EMBL/GenBank/DDBJ databases">
        <title>Gilvimarinus fulvus sp. nov., isolated from the surface of Kelp.</title>
        <authorList>
            <person name="Sun Y.Y."/>
            <person name="Gong Y."/>
            <person name="Du Z.J."/>
        </authorList>
    </citation>
    <scope>NUCLEOTIDE SEQUENCE [LARGE SCALE GENOMIC DNA]</scope>
    <source>
        <strain evidence="2 3">SDUM040013</strain>
    </source>
</reference>
<dbReference type="RefSeq" id="WP_302723895.1">
    <property type="nucleotide sequence ID" value="NZ_JAULRU010000705.1"/>
</dbReference>
<feature type="transmembrane region" description="Helical" evidence="1">
    <location>
        <begin position="6"/>
        <end position="28"/>
    </location>
</feature>
<proteinExistence type="predicted"/>
<accession>A0ABU4RXC6</accession>
<keyword evidence="1" id="KW-1133">Transmembrane helix</keyword>
<dbReference type="EMBL" id="JAXAFO010000007">
    <property type="protein sequence ID" value="MDX6848837.1"/>
    <property type="molecule type" value="Genomic_DNA"/>
</dbReference>
<organism evidence="2 3">
    <name type="scientific">Gilvimarinus gilvus</name>
    <dbReference type="NCBI Taxonomy" id="3058038"/>
    <lineage>
        <taxon>Bacteria</taxon>
        <taxon>Pseudomonadati</taxon>
        <taxon>Pseudomonadota</taxon>
        <taxon>Gammaproteobacteria</taxon>
        <taxon>Cellvibrionales</taxon>
        <taxon>Cellvibrionaceae</taxon>
        <taxon>Gilvimarinus</taxon>
    </lineage>
</organism>
<evidence type="ECO:0000313" key="2">
    <source>
        <dbReference type="EMBL" id="MDX6848837.1"/>
    </source>
</evidence>
<gene>
    <name evidence="2" type="ORF">SCD92_05655</name>
</gene>
<evidence type="ECO:0000256" key="1">
    <source>
        <dbReference type="SAM" id="Phobius"/>
    </source>
</evidence>
<keyword evidence="1" id="KW-0812">Transmembrane</keyword>
<sequence length="50" mass="5658">MFDFVLLLSTATIIAILLIMGYLGYYAYRHIQDDSRAHPETAAGRKDPMP</sequence>
<evidence type="ECO:0000313" key="3">
    <source>
        <dbReference type="Proteomes" id="UP001273505"/>
    </source>
</evidence>
<name>A0ABU4RXC6_9GAMM</name>
<keyword evidence="3" id="KW-1185">Reference proteome</keyword>
<keyword evidence="1" id="KW-0472">Membrane</keyword>
<protein>
    <recommendedName>
        <fullName evidence="4">DUF3149 domain-containing protein</fullName>
    </recommendedName>
</protein>
<evidence type="ECO:0008006" key="4">
    <source>
        <dbReference type="Google" id="ProtNLM"/>
    </source>
</evidence>